<reference evidence="3 4" key="1">
    <citation type="journal article" date="2022" name="Nat. Plants">
        <title>Genomes of leafy and leafless Platanthera orchids illuminate the evolution of mycoheterotrophy.</title>
        <authorList>
            <person name="Li M.H."/>
            <person name="Liu K.W."/>
            <person name="Li Z."/>
            <person name="Lu H.C."/>
            <person name="Ye Q.L."/>
            <person name="Zhang D."/>
            <person name="Wang J.Y."/>
            <person name="Li Y.F."/>
            <person name="Zhong Z.M."/>
            <person name="Liu X."/>
            <person name="Yu X."/>
            <person name="Liu D.K."/>
            <person name="Tu X.D."/>
            <person name="Liu B."/>
            <person name="Hao Y."/>
            <person name="Liao X.Y."/>
            <person name="Jiang Y.T."/>
            <person name="Sun W.H."/>
            <person name="Chen J."/>
            <person name="Chen Y.Q."/>
            <person name="Ai Y."/>
            <person name="Zhai J.W."/>
            <person name="Wu S.S."/>
            <person name="Zhou Z."/>
            <person name="Hsiao Y.Y."/>
            <person name="Wu W.L."/>
            <person name="Chen Y.Y."/>
            <person name="Lin Y.F."/>
            <person name="Hsu J.L."/>
            <person name="Li C.Y."/>
            <person name="Wang Z.W."/>
            <person name="Zhao X."/>
            <person name="Zhong W.Y."/>
            <person name="Ma X.K."/>
            <person name="Ma L."/>
            <person name="Huang J."/>
            <person name="Chen G.Z."/>
            <person name="Huang M.Z."/>
            <person name="Huang L."/>
            <person name="Peng D.H."/>
            <person name="Luo Y.B."/>
            <person name="Zou S.Q."/>
            <person name="Chen S.P."/>
            <person name="Lan S."/>
            <person name="Tsai W.C."/>
            <person name="Van de Peer Y."/>
            <person name="Liu Z.J."/>
        </authorList>
    </citation>
    <scope>NUCLEOTIDE SEQUENCE [LARGE SCALE GENOMIC DNA]</scope>
    <source>
        <strain evidence="3">Lor288</strain>
    </source>
</reference>
<dbReference type="Pfam" id="PF03357">
    <property type="entry name" value="Snf7"/>
    <property type="match status" value="1"/>
</dbReference>
<evidence type="ECO:0000256" key="1">
    <source>
        <dbReference type="ARBA" id="ARBA00006190"/>
    </source>
</evidence>
<organism evidence="3 4">
    <name type="scientific">Platanthera guangdongensis</name>
    <dbReference type="NCBI Taxonomy" id="2320717"/>
    <lineage>
        <taxon>Eukaryota</taxon>
        <taxon>Viridiplantae</taxon>
        <taxon>Streptophyta</taxon>
        <taxon>Embryophyta</taxon>
        <taxon>Tracheophyta</taxon>
        <taxon>Spermatophyta</taxon>
        <taxon>Magnoliopsida</taxon>
        <taxon>Liliopsida</taxon>
        <taxon>Asparagales</taxon>
        <taxon>Orchidaceae</taxon>
        <taxon>Orchidoideae</taxon>
        <taxon>Orchideae</taxon>
        <taxon>Orchidinae</taxon>
        <taxon>Platanthera</taxon>
    </lineage>
</organism>
<evidence type="ECO:0000313" key="3">
    <source>
        <dbReference type="EMBL" id="KAK8970100.1"/>
    </source>
</evidence>
<keyword evidence="2" id="KW-0175">Coiled coil</keyword>
<evidence type="ECO:0000313" key="4">
    <source>
        <dbReference type="Proteomes" id="UP001412067"/>
    </source>
</evidence>
<proteinExistence type="inferred from homology"/>
<dbReference type="InterPro" id="IPR005024">
    <property type="entry name" value="Snf7_fam"/>
</dbReference>
<protein>
    <submittedName>
        <fullName evidence="3">Uncharacterized protein</fullName>
    </submittedName>
</protein>
<dbReference type="PANTHER" id="PTHR22761:SF12">
    <property type="entry name" value="CHARGED MULTIVESICULAR BODY PROTEIN 5"/>
    <property type="match status" value="1"/>
</dbReference>
<gene>
    <name evidence="3" type="ORF">KSP40_PGU015018</name>
</gene>
<dbReference type="EMBL" id="JBBWWR010000002">
    <property type="protein sequence ID" value="KAK8970100.1"/>
    <property type="molecule type" value="Genomic_DNA"/>
</dbReference>
<name>A0ABR2N2V4_9ASPA</name>
<accession>A0ABR2N2V4</accession>
<comment type="similarity">
    <text evidence="1">Belongs to the SNF7 family.</text>
</comment>
<keyword evidence="4" id="KW-1185">Reference proteome</keyword>
<sequence>MEIGSTRRFIEHRTGETLKSIAQDWNGEGRAIISFYRHVSSFDWRLMQSVRLGEHGRGYEGQRDMLYNQTYNLDQVAFAAEGLKDAQQTMTALKTANKELKGMMKSVKIQDIDV</sequence>
<dbReference type="Proteomes" id="UP001412067">
    <property type="component" value="Unassembled WGS sequence"/>
</dbReference>
<dbReference type="PANTHER" id="PTHR22761">
    <property type="entry name" value="CHARGED MULTIVESICULAR BODY PROTEIN"/>
    <property type="match status" value="1"/>
</dbReference>
<evidence type="ECO:0000256" key="2">
    <source>
        <dbReference type="ARBA" id="ARBA00023054"/>
    </source>
</evidence>
<dbReference type="Gene3D" id="6.10.140.1230">
    <property type="match status" value="1"/>
</dbReference>
<comment type="caution">
    <text evidence="3">The sequence shown here is derived from an EMBL/GenBank/DDBJ whole genome shotgun (WGS) entry which is preliminary data.</text>
</comment>